<comment type="caution">
    <text evidence="12">The sequence shown here is derived from an EMBL/GenBank/DDBJ whole genome shotgun (WGS) entry which is preliminary data.</text>
</comment>
<feature type="repeat" description="Solcar" evidence="9">
    <location>
        <begin position="122"/>
        <end position="204"/>
    </location>
</feature>
<organism evidence="12 13">
    <name type="scientific">Triparma retinervis</name>
    <dbReference type="NCBI Taxonomy" id="2557542"/>
    <lineage>
        <taxon>Eukaryota</taxon>
        <taxon>Sar</taxon>
        <taxon>Stramenopiles</taxon>
        <taxon>Ochrophyta</taxon>
        <taxon>Bolidophyceae</taxon>
        <taxon>Parmales</taxon>
        <taxon>Triparmaceae</taxon>
        <taxon>Triparma</taxon>
    </lineage>
</organism>
<dbReference type="InterPro" id="IPR023395">
    <property type="entry name" value="MCP_dom_sf"/>
</dbReference>
<dbReference type="PROSITE" id="PS50920">
    <property type="entry name" value="SOLCAR"/>
    <property type="match status" value="3"/>
</dbReference>
<dbReference type="OrthoDB" id="446044at2759"/>
<evidence type="ECO:0000256" key="9">
    <source>
        <dbReference type="PROSITE-ProRule" id="PRU00282"/>
    </source>
</evidence>
<evidence type="ECO:0000313" key="12">
    <source>
        <dbReference type="EMBL" id="GMH69888.1"/>
    </source>
</evidence>
<dbReference type="InterPro" id="IPR045900">
    <property type="entry name" value="Peroxisomal_Ade_carrier"/>
</dbReference>
<feature type="region of interest" description="Disordered" evidence="11">
    <location>
        <begin position="37"/>
        <end position="66"/>
    </location>
</feature>
<dbReference type="PANTHER" id="PTHR46650:SF1">
    <property type="entry name" value="PEROXISOMAL ADENINE NUCLEOTIDE TRANSPORTER 1"/>
    <property type="match status" value="1"/>
</dbReference>
<feature type="compositionally biased region" description="Acidic residues" evidence="11">
    <location>
        <begin position="52"/>
        <end position="63"/>
    </location>
</feature>
<accession>A0A9W7E902</accession>
<keyword evidence="4 9" id="KW-0812">Transmembrane</keyword>
<reference evidence="12" key="1">
    <citation type="submission" date="2022-07" db="EMBL/GenBank/DDBJ databases">
        <title>Genome analysis of Parmales, a sister group of diatoms, reveals the evolutionary specialization of diatoms from phago-mixotrophs to photoautotrophs.</title>
        <authorList>
            <person name="Ban H."/>
            <person name="Sato S."/>
            <person name="Yoshikawa S."/>
            <person name="Kazumasa Y."/>
            <person name="Nakamura Y."/>
            <person name="Ichinomiya M."/>
            <person name="Saitoh K."/>
            <person name="Sato N."/>
            <person name="Blanc-Mathieu R."/>
            <person name="Endo H."/>
            <person name="Kuwata A."/>
            <person name="Ogata H."/>
        </authorList>
    </citation>
    <scope>NUCLEOTIDE SEQUENCE</scope>
</reference>
<keyword evidence="13" id="KW-1185">Reference proteome</keyword>
<dbReference type="GO" id="GO:0005347">
    <property type="term" value="F:ATP transmembrane transporter activity"/>
    <property type="evidence" value="ECO:0007669"/>
    <property type="project" value="InterPro"/>
</dbReference>
<comment type="similarity">
    <text evidence="2 10">Belongs to the mitochondrial carrier (TC 2.A.29) family.</text>
</comment>
<evidence type="ECO:0000256" key="4">
    <source>
        <dbReference type="ARBA" id="ARBA00022692"/>
    </source>
</evidence>
<dbReference type="Pfam" id="PF00153">
    <property type="entry name" value="Mito_carr"/>
    <property type="match status" value="3"/>
</dbReference>
<dbReference type="GO" id="GO:0007031">
    <property type="term" value="P:peroxisome organization"/>
    <property type="evidence" value="ECO:0007669"/>
    <property type="project" value="TreeGrafter"/>
</dbReference>
<proteinExistence type="inferred from homology"/>
<evidence type="ECO:0000256" key="2">
    <source>
        <dbReference type="ARBA" id="ARBA00006375"/>
    </source>
</evidence>
<keyword evidence="7 9" id="KW-0472">Membrane</keyword>
<dbReference type="GO" id="GO:0005778">
    <property type="term" value="C:peroxisomal membrane"/>
    <property type="evidence" value="ECO:0007669"/>
    <property type="project" value="UniProtKB-SubCell"/>
</dbReference>
<feature type="repeat" description="Solcar" evidence="9">
    <location>
        <begin position="216"/>
        <end position="301"/>
    </location>
</feature>
<evidence type="ECO:0000256" key="11">
    <source>
        <dbReference type="SAM" id="MobiDB-lite"/>
    </source>
</evidence>
<evidence type="ECO:0000256" key="7">
    <source>
        <dbReference type="ARBA" id="ARBA00023136"/>
    </source>
</evidence>
<name>A0A9W7E902_9STRA</name>
<feature type="repeat" description="Solcar" evidence="9">
    <location>
        <begin position="2"/>
        <end position="112"/>
    </location>
</feature>
<dbReference type="EMBL" id="BRXZ01002773">
    <property type="protein sequence ID" value="GMH69888.1"/>
    <property type="molecule type" value="Genomic_DNA"/>
</dbReference>
<dbReference type="AlphaFoldDB" id="A0A9W7E902"/>
<evidence type="ECO:0000256" key="6">
    <source>
        <dbReference type="ARBA" id="ARBA00022989"/>
    </source>
</evidence>
<dbReference type="Proteomes" id="UP001165082">
    <property type="component" value="Unassembled WGS sequence"/>
</dbReference>
<dbReference type="GO" id="GO:0006635">
    <property type="term" value="P:fatty acid beta-oxidation"/>
    <property type="evidence" value="ECO:0007669"/>
    <property type="project" value="InterPro"/>
</dbReference>
<keyword evidence="6" id="KW-1133">Transmembrane helix</keyword>
<dbReference type="GO" id="GO:0015217">
    <property type="term" value="F:ADP transmembrane transporter activity"/>
    <property type="evidence" value="ECO:0007669"/>
    <property type="project" value="InterPro"/>
</dbReference>
<dbReference type="InterPro" id="IPR018108">
    <property type="entry name" value="MCP_transmembrane"/>
</dbReference>
<sequence>MDEILIEATSASLGGLVSSTALFPLEIIKTKMQAMDGGKKKGQKKGQKGGDEEGGDEDEEGCDSEPTAMGVANDIYASNGVLGFYKGVHYSSLQSMMEKGLYFIAYTGLKSVWKGITGTDEIGTFSNLGLGCAAEWCQIPFTIPLDVLTTAIATDTQNRGAYAIMSTLLATKGISGMYNGVEAYIVLCLKPSIQYTVFERVKTIVLASRGTGEDTLGAAEAFVLGMIARLVATIVVFPYTRAKVMIQAGKGAAGVTIPDMLAEIYKDKGMKGIFQGIGPELTRGVMSAALMMMVKEKIHGGVKTFIKGQPR</sequence>
<keyword evidence="3 10" id="KW-0813">Transport</keyword>
<dbReference type="Gene3D" id="1.50.40.10">
    <property type="entry name" value="Mitochondrial carrier domain"/>
    <property type="match status" value="1"/>
</dbReference>
<evidence type="ECO:0000256" key="8">
    <source>
        <dbReference type="ARBA" id="ARBA00023140"/>
    </source>
</evidence>
<comment type="subcellular location">
    <subcellularLocation>
        <location evidence="1">Peroxisome membrane</location>
        <topology evidence="1">Multi-pass membrane protein</topology>
    </subcellularLocation>
</comment>
<gene>
    <name evidence="12" type="ORF">TrRE_jg12479</name>
</gene>
<evidence type="ECO:0000256" key="5">
    <source>
        <dbReference type="ARBA" id="ARBA00022737"/>
    </source>
</evidence>
<keyword evidence="8" id="KW-0576">Peroxisome</keyword>
<dbReference type="SUPFAM" id="SSF103506">
    <property type="entry name" value="Mitochondrial carrier"/>
    <property type="match status" value="1"/>
</dbReference>
<keyword evidence="5" id="KW-0677">Repeat</keyword>
<protein>
    <submittedName>
        <fullName evidence="12">Uncharacterized protein</fullName>
    </submittedName>
</protein>
<evidence type="ECO:0000256" key="3">
    <source>
        <dbReference type="ARBA" id="ARBA00022448"/>
    </source>
</evidence>
<evidence type="ECO:0000256" key="10">
    <source>
        <dbReference type="RuleBase" id="RU000488"/>
    </source>
</evidence>
<evidence type="ECO:0000313" key="13">
    <source>
        <dbReference type="Proteomes" id="UP001165082"/>
    </source>
</evidence>
<evidence type="ECO:0000256" key="1">
    <source>
        <dbReference type="ARBA" id="ARBA00004585"/>
    </source>
</evidence>
<dbReference type="PANTHER" id="PTHR46650">
    <property type="entry name" value="PEROXISOMAL ADENINE NUCLEOTIDE TRANSPORTER 1"/>
    <property type="match status" value="1"/>
</dbReference>